<organism evidence="3 4">
    <name type="scientific">Phellinidium pouzarii</name>
    <dbReference type="NCBI Taxonomy" id="167371"/>
    <lineage>
        <taxon>Eukaryota</taxon>
        <taxon>Fungi</taxon>
        <taxon>Dikarya</taxon>
        <taxon>Basidiomycota</taxon>
        <taxon>Agaricomycotina</taxon>
        <taxon>Agaricomycetes</taxon>
        <taxon>Hymenochaetales</taxon>
        <taxon>Hymenochaetaceae</taxon>
        <taxon>Phellinidium</taxon>
    </lineage>
</organism>
<evidence type="ECO:0000313" key="4">
    <source>
        <dbReference type="Proteomes" id="UP000308199"/>
    </source>
</evidence>
<feature type="compositionally biased region" description="Polar residues" evidence="1">
    <location>
        <begin position="251"/>
        <end position="261"/>
    </location>
</feature>
<keyword evidence="4" id="KW-1185">Reference proteome</keyword>
<feature type="compositionally biased region" description="Low complexity" evidence="1">
    <location>
        <begin position="230"/>
        <end position="250"/>
    </location>
</feature>
<evidence type="ECO:0000256" key="2">
    <source>
        <dbReference type="SAM" id="SignalP"/>
    </source>
</evidence>
<sequence>MKIPTSTSFVMASLAISSSALAMPLPDSPDLSGSGMSPRSARTQQGEQFAGRSPAIRSGSGSRRSLPRRSLNLDADEAGHVKTTDSLGNDLDNLLKGLGLDVDDEAEKDHNTKHGSKHSQRQIAAQVAGDLPSGVAGAVPVDTPVSGVLNSTTGSLPLPAGAPNPVVVAGGLTGTAAGMTQGVTGAIPISGVTGSVSGETGVVGGASNVLLEGQLNVPQKDEDDGDNDMPSSPSSTAATPSSSPEFTSTTYDYPSSESTSAPMMNRAALPLPVSPPVAVPGVPVAVPALPVPIPAGLPVPGAV</sequence>
<keyword evidence="2" id="KW-0732">Signal</keyword>
<proteinExistence type="predicted"/>
<dbReference type="EMBL" id="SGPK01000033">
    <property type="protein sequence ID" value="THH10533.1"/>
    <property type="molecule type" value="Genomic_DNA"/>
</dbReference>
<feature type="region of interest" description="Disordered" evidence="1">
    <location>
        <begin position="22"/>
        <end position="90"/>
    </location>
</feature>
<evidence type="ECO:0000256" key="1">
    <source>
        <dbReference type="SAM" id="MobiDB-lite"/>
    </source>
</evidence>
<reference evidence="3 4" key="1">
    <citation type="submission" date="2019-02" db="EMBL/GenBank/DDBJ databases">
        <title>Genome sequencing of the rare red list fungi Phellinidium pouzarii.</title>
        <authorList>
            <person name="Buettner E."/>
            <person name="Kellner H."/>
        </authorList>
    </citation>
    <scope>NUCLEOTIDE SEQUENCE [LARGE SCALE GENOMIC DNA]</scope>
    <source>
        <strain evidence="3 4">DSM 108285</strain>
    </source>
</reference>
<feature type="chain" id="PRO_5020866963" evidence="2">
    <location>
        <begin position="23"/>
        <end position="303"/>
    </location>
</feature>
<feature type="signal peptide" evidence="2">
    <location>
        <begin position="1"/>
        <end position="22"/>
    </location>
</feature>
<evidence type="ECO:0000313" key="3">
    <source>
        <dbReference type="EMBL" id="THH10533.1"/>
    </source>
</evidence>
<feature type="non-terminal residue" evidence="3">
    <location>
        <position position="303"/>
    </location>
</feature>
<feature type="compositionally biased region" description="Polar residues" evidence="1">
    <location>
        <begin position="34"/>
        <end position="47"/>
    </location>
</feature>
<name>A0A4V3XDP4_9AGAM</name>
<protein>
    <submittedName>
        <fullName evidence="3">Uncharacterized protein</fullName>
    </submittedName>
</protein>
<comment type="caution">
    <text evidence="3">The sequence shown here is derived from an EMBL/GenBank/DDBJ whole genome shotgun (WGS) entry which is preliminary data.</text>
</comment>
<feature type="compositionally biased region" description="Low complexity" evidence="1">
    <location>
        <begin position="50"/>
        <end position="70"/>
    </location>
</feature>
<dbReference type="Proteomes" id="UP000308199">
    <property type="component" value="Unassembled WGS sequence"/>
</dbReference>
<dbReference type="AlphaFoldDB" id="A0A4V3XDP4"/>
<gene>
    <name evidence="3" type="ORF">EW145_g1263</name>
</gene>
<accession>A0A4V3XDP4</accession>
<feature type="region of interest" description="Disordered" evidence="1">
    <location>
        <begin position="217"/>
        <end position="261"/>
    </location>
</feature>